<evidence type="ECO:0000313" key="3">
    <source>
        <dbReference type="Proteomes" id="UP000586918"/>
    </source>
</evidence>
<keyword evidence="1" id="KW-0472">Membrane</keyword>
<organism evidence="2 3">
    <name type="scientific">Pseudonocardia bannensis</name>
    <dbReference type="NCBI Taxonomy" id="630973"/>
    <lineage>
        <taxon>Bacteria</taxon>
        <taxon>Bacillati</taxon>
        <taxon>Actinomycetota</taxon>
        <taxon>Actinomycetes</taxon>
        <taxon>Pseudonocardiales</taxon>
        <taxon>Pseudonocardiaceae</taxon>
        <taxon>Pseudonocardia</taxon>
    </lineage>
</organism>
<sequence>MGVAALAQVAIPFIWLGAVLGISFLEAPLKFRAPGITVALGLGIGRLVFRALNVAELVLAAALTAAVLTGARDIGADLATLVLIMLWVLLAVQVAALRPRLNARTRLILAGATPPRSHLHLAYITLEAVKVVLLPLLGVLLALRVAA</sequence>
<dbReference type="Proteomes" id="UP000586918">
    <property type="component" value="Unassembled WGS sequence"/>
</dbReference>
<proteinExistence type="predicted"/>
<keyword evidence="1" id="KW-1133">Transmembrane helix</keyword>
<protein>
    <recommendedName>
        <fullName evidence="4">Transmembrane protein</fullName>
    </recommendedName>
</protein>
<evidence type="ECO:0000256" key="1">
    <source>
        <dbReference type="SAM" id="Phobius"/>
    </source>
</evidence>
<evidence type="ECO:0008006" key="4">
    <source>
        <dbReference type="Google" id="ProtNLM"/>
    </source>
</evidence>
<evidence type="ECO:0000313" key="2">
    <source>
        <dbReference type="EMBL" id="NMH92379.1"/>
    </source>
</evidence>
<keyword evidence="3" id="KW-1185">Reference proteome</keyword>
<dbReference type="AlphaFoldDB" id="A0A848DIL0"/>
<feature type="transmembrane region" description="Helical" evidence="1">
    <location>
        <begin position="118"/>
        <end position="143"/>
    </location>
</feature>
<dbReference type="EMBL" id="JAAXKZ010000037">
    <property type="protein sequence ID" value="NMH92379.1"/>
    <property type="molecule type" value="Genomic_DNA"/>
</dbReference>
<reference evidence="2 3" key="1">
    <citation type="submission" date="2020-04" db="EMBL/GenBank/DDBJ databases">
        <authorList>
            <person name="Klaysubun C."/>
            <person name="Duangmal K."/>
            <person name="Lipun K."/>
        </authorList>
    </citation>
    <scope>NUCLEOTIDE SEQUENCE [LARGE SCALE GENOMIC DNA]</scope>
    <source>
        <strain evidence="2 3">DSM 45300</strain>
    </source>
</reference>
<feature type="transmembrane region" description="Helical" evidence="1">
    <location>
        <begin position="54"/>
        <end position="72"/>
    </location>
</feature>
<keyword evidence="1" id="KW-0812">Transmembrane</keyword>
<accession>A0A848DIL0</accession>
<name>A0A848DIL0_9PSEU</name>
<gene>
    <name evidence="2" type="ORF">HF519_12510</name>
</gene>
<comment type="caution">
    <text evidence="2">The sequence shown here is derived from an EMBL/GenBank/DDBJ whole genome shotgun (WGS) entry which is preliminary data.</text>
</comment>
<feature type="transmembrane region" description="Helical" evidence="1">
    <location>
        <begin position="78"/>
        <end position="97"/>
    </location>
</feature>